<dbReference type="AlphaFoldDB" id="A0AAN8X4R1"/>
<sequence length="143" mass="14684">MGKSSRCTDQSASYKSPHSTCEMRPLGECYAASAVEEGCNSPTHQSSDGSSSDRKAKGKIPYGEERENPGGAGSGCRGSGATTLVVVMGTTTHGGQRKMERAWALTARGKRDVVPSTTTTTSSLLLSVACSSSLASSTASSIN</sequence>
<keyword evidence="3" id="KW-1185">Reference proteome</keyword>
<evidence type="ECO:0000313" key="3">
    <source>
        <dbReference type="Proteomes" id="UP001381693"/>
    </source>
</evidence>
<evidence type="ECO:0000256" key="1">
    <source>
        <dbReference type="SAM" id="MobiDB-lite"/>
    </source>
</evidence>
<comment type="caution">
    <text evidence="2">The sequence shown here is derived from an EMBL/GenBank/DDBJ whole genome shotgun (WGS) entry which is preliminary data.</text>
</comment>
<reference evidence="2 3" key="1">
    <citation type="submission" date="2023-11" db="EMBL/GenBank/DDBJ databases">
        <title>Halocaridina rubra genome assembly.</title>
        <authorList>
            <person name="Smith C."/>
        </authorList>
    </citation>
    <scope>NUCLEOTIDE SEQUENCE [LARGE SCALE GENOMIC DNA]</scope>
    <source>
        <strain evidence="2">EP-1</strain>
        <tissue evidence="2">Whole</tissue>
    </source>
</reference>
<dbReference type="EMBL" id="JAXCGZ010013692">
    <property type="protein sequence ID" value="KAK7072095.1"/>
    <property type="molecule type" value="Genomic_DNA"/>
</dbReference>
<feature type="compositionally biased region" description="Polar residues" evidence="1">
    <location>
        <begin position="1"/>
        <end position="19"/>
    </location>
</feature>
<name>A0AAN8X4R1_HALRR</name>
<evidence type="ECO:0000313" key="2">
    <source>
        <dbReference type="EMBL" id="KAK7072095.1"/>
    </source>
</evidence>
<protein>
    <submittedName>
        <fullName evidence="2">Uncharacterized protein</fullName>
    </submittedName>
</protein>
<feature type="compositionally biased region" description="Polar residues" evidence="1">
    <location>
        <begin position="40"/>
        <end position="50"/>
    </location>
</feature>
<gene>
    <name evidence="2" type="ORF">SK128_022735</name>
</gene>
<feature type="region of interest" description="Disordered" evidence="1">
    <location>
        <begin position="1"/>
        <end position="22"/>
    </location>
</feature>
<dbReference type="Proteomes" id="UP001381693">
    <property type="component" value="Unassembled WGS sequence"/>
</dbReference>
<feature type="region of interest" description="Disordered" evidence="1">
    <location>
        <begin position="37"/>
        <end position="78"/>
    </location>
</feature>
<organism evidence="2 3">
    <name type="scientific">Halocaridina rubra</name>
    <name type="common">Hawaiian red shrimp</name>
    <dbReference type="NCBI Taxonomy" id="373956"/>
    <lineage>
        <taxon>Eukaryota</taxon>
        <taxon>Metazoa</taxon>
        <taxon>Ecdysozoa</taxon>
        <taxon>Arthropoda</taxon>
        <taxon>Crustacea</taxon>
        <taxon>Multicrustacea</taxon>
        <taxon>Malacostraca</taxon>
        <taxon>Eumalacostraca</taxon>
        <taxon>Eucarida</taxon>
        <taxon>Decapoda</taxon>
        <taxon>Pleocyemata</taxon>
        <taxon>Caridea</taxon>
        <taxon>Atyoidea</taxon>
        <taxon>Atyidae</taxon>
        <taxon>Halocaridina</taxon>
    </lineage>
</organism>
<proteinExistence type="predicted"/>
<accession>A0AAN8X4R1</accession>